<evidence type="ECO:0000256" key="2">
    <source>
        <dbReference type="SAM" id="Phobius"/>
    </source>
</evidence>
<evidence type="ECO:0000313" key="3">
    <source>
        <dbReference type="EMBL" id="KAJ7769404.1"/>
    </source>
</evidence>
<gene>
    <name evidence="3" type="ORF">B0H16DRAFT_1517753</name>
</gene>
<keyword evidence="2" id="KW-0472">Membrane</keyword>
<dbReference type="Proteomes" id="UP001215598">
    <property type="component" value="Unassembled WGS sequence"/>
</dbReference>
<reference evidence="3" key="1">
    <citation type="submission" date="2023-03" db="EMBL/GenBank/DDBJ databases">
        <title>Massive genome expansion in bonnet fungi (Mycena s.s.) driven by repeated elements and novel gene families across ecological guilds.</title>
        <authorList>
            <consortium name="Lawrence Berkeley National Laboratory"/>
            <person name="Harder C.B."/>
            <person name="Miyauchi S."/>
            <person name="Viragh M."/>
            <person name="Kuo A."/>
            <person name="Thoen E."/>
            <person name="Andreopoulos B."/>
            <person name="Lu D."/>
            <person name="Skrede I."/>
            <person name="Drula E."/>
            <person name="Henrissat B."/>
            <person name="Morin E."/>
            <person name="Kohler A."/>
            <person name="Barry K."/>
            <person name="LaButti K."/>
            <person name="Morin E."/>
            <person name="Salamov A."/>
            <person name="Lipzen A."/>
            <person name="Mereny Z."/>
            <person name="Hegedus B."/>
            <person name="Baldrian P."/>
            <person name="Stursova M."/>
            <person name="Weitz H."/>
            <person name="Taylor A."/>
            <person name="Grigoriev I.V."/>
            <person name="Nagy L.G."/>
            <person name="Martin F."/>
            <person name="Kauserud H."/>
        </authorList>
    </citation>
    <scope>NUCLEOTIDE SEQUENCE</scope>
    <source>
        <strain evidence="3">CBHHK182m</strain>
    </source>
</reference>
<feature type="transmembrane region" description="Helical" evidence="2">
    <location>
        <begin position="20"/>
        <end position="40"/>
    </location>
</feature>
<protein>
    <submittedName>
        <fullName evidence="3">Uncharacterized protein</fullName>
    </submittedName>
</protein>
<evidence type="ECO:0000256" key="1">
    <source>
        <dbReference type="SAM" id="MobiDB-lite"/>
    </source>
</evidence>
<keyword evidence="2" id="KW-0812">Transmembrane</keyword>
<dbReference type="AlphaFoldDB" id="A0AAD7NNY1"/>
<accession>A0AAD7NNY1</accession>
<feature type="non-terminal residue" evidence="3">
    <location>
        <position position="1"/>
    </location>
</feature>
<feature type="compositionally biased region" description="Polar residues" evidence="1">
    <location>
        <begin position="339"/>
        <end position="356"/>
    </location>
</feature>
<evidence type="ECO:0000313" key="4">
    <source>
        <dbReference type="Proteomes" id="UP001215598"/>
    </source>
</evidence>
<organism evidence="3 4">
    <name type="scientific">Mycena metata</name>
    <dbReference type="NCBI Taxonomy" id="1033252"/>
    <lineage>
        <taxon>Eukaryota</taxon>
        <taxon>Fungi</taxon>
        <taxon>Dikarya</taxon>
        <taxon>Basidiomycota</taxon>
        <taxon>Agaricomycotina</taxon>
        <taxon>Agaricomycetes</taxon>
        <taxon>Agaricomycetidae</taxon>
        <taxon>Agaricales</taxon>
        <taxon>Marasmiineae</taxon>
        <taxon>Mycenaceae</taxon>
        <taxon>Mycena</taxon>
    </lineage>
</organism>
<comment type="caution">
    <text evidence="3">The sequence shown here is derived from an EMBL/GenBank/DDBJ whole genome shotgun (WGS) entry which is preliminary data.</text>
</comment>
<keyword evidence="4" id="KW-1185">Reference proteome</keyword>
<proteinExistence type="predicted"/>
<keyword evidence="2" id="KW-1133">Transmembrane helix</keyword>
<feature type="region of interest" description="Disordered" evidence="1">
    <location>
        <begin position="313"/>
        <end position="356"/>
    </location>
</feature>
<sequence length="356" mass="38023">MPSLPSAPPAPHALLASPLLGLGILLAVTVFVSLLCVAASRVRSKIAERRIHRADVEAGATSTVSVVNTKGDNSPRTPSRILLAARVELQLLERQIDTRKTVVEMHKQLMAETNNQTAKPVVTGNIPATQRFVQRHGHQQQYLSGRFGMARKQCEAPGPSSLRVVLYTAKEPVVDTVSEAKPGSVEDSISSLENLALTVVTPAKTRSPKRPRALLLAALANGYDSDSESESEYDISVASEISLTFAFDAIRGVWTTAPVTSGPCTDAVMMTPTPISVVASASTGIISVVEQSAAPIPARPLVGSRLRNLRLAAKAGTTKTTSPKRRSKRISIDEDKENSSSVGRQSNLQNTDSVRH</sequence>
<name>A0AAD7NNY1_9AGAR</name>
<dbReference type="EMBL" id="JARKIB010000018">
    <property type="protein sequence ID" value="KAJ7769404.1"/>
    <property type="molecule type" value="Genomic_DNA"/>
</dbReference>